<proteinExistence type="predicted"/>
<accession>A0ABV4NU55</accession>
<keyword evidence="2" id="KW-1185">Reference proteome</keyword>
<organism evidence="1 2">
    <name type="scientific">Microbulbifer epialgicus</name>
    <dbReference type="NCBI Taxonomy" id="393907"/>
    <lineage>
        <taxon>Bacteria</taxon>
        <taxon>Pseudomonadati</taxon>
        <taxon>Pseudomonadota</taxon>
        <taxon>Gammaproteobacteria</taxon>
        <taxon>Cellvibrionales</taxon>
        <taxon>Microbulbiferaceae</taxon>
        <taxon>Microbulbifer</taxon>
    </lineage>
</organism>
<reference evidence="1 2" key="1">
    <citation type="submission" date="2024-08" db="EMBL/GenBank/DDBJ databases">
        <authorList>
            <person name="Ishaq N."/>
        </authorList>
    </citation>
    <scope>NUCLEOTIDE SEQUENCE [LARGE SCALE GENOMIC DNA]</scope>
    <source>
        <strain evidence="1 2">DSM 18651</strain>
    </source>
</reference>
<sequence>MVQELITGTTLPSIFRQVSLVPCNNTVSYRLLIGNVCLEVRNLDLASYATFSIPEKEHEYRISMFDITSPYNENKLSTLRILIMAAYCIYCKLNVDSDLEFQIVDDECLELEHFTRDIASSIPDSILEEELVIDDEEGKASGIYYFVLAEEVEKNNTSYCFIELGLDMPGYCDDNYDAAVSLFVLPNLDENSKRKLIGQRRKSYVDRYLFNIDYLFTNFKTETFSLFGDQFSKACMQSVSEFLAESAQEWCYLATKNALRSLCPSLVEIQIETDSSYDDGGNYFTYLSVVTFISRINEYPYHYSSEGFLADSDLLNDKGEFGGEEFENLSEILGTDFVTNQVFKLVESLTRLMMYNGIHSELFNIGINEDIE</sequence>
<evidence type="ECO:0000313" key="2">
    <source>
        <dbReference type="Proteomes" id="UP001569428"/>
    </source>
</evidence>
<name>A0ABV4NU55_9GAMM</name>
<comment type="caution">
    <text evidence="1">The sequence shown here is derived from an EMBL/GenBank/DDBJ whole genome shotgun (WGS) entry which is preliminary data.</text>
</comment>
<dbReference type="RefSeq" id="WP_371836914.1">
    <property type="nucleotide sequence ID" value="NZ_JBGMEK010000001.1"/>
</dbReference>
<dbReference type="EMBL" id="JBGMEK010000001">
    <property type="protein sequence ID" value="MFA0809293.1"/>
    <property type="molecule type" value="Genomic_DNA"/>
</dbReference>
<gene>
    <name evidence="1" type="ORF">ACCI49_00055</name>
</gene>
<protein>
    <submittedName>
        <fullName evidence="1">Uncharacterized protein</fullName>
    </submittedName>
</protein>
<evidence type="ECO:0000313" key="1">
    <source>
        <dbReference type="EMBL" id="MFA0809293.1"/>
    </source>
</evidence>
<dbReference type="Proteomes" id="UP001569428">
    <property type="component" value="Unassembled WGS sequence"/>
</dbReference>